<evidence type="ECO:0000256" key="1">
    <source>
        <dbReference type="ARBA" id="ARBA00010333"/>
    </source>
</evidence>
<comment type="caution">
    <text evidence="5">The sequence shown here is derived from an EMBL/GenBank/DDBJ whole genome shotgun (WGS) entry which is preliminary data.</text>
</comment>
<evidence type="ECO:0000256" key="3">
    <source>
        <dbReference type="SAM" id="SignalP"/>
    </source>
</evidence>
<evidence type="ECO:0000259" key="4">
    <source>
        <dbReference type="SMART" id="SM00062"/>
    </source>
</evidence>
<dbReference type="PANTHER" id="PTHR35936:SF17">
    <property type="entry name" value="ARGININE-BINDING EXTRACELLULAR PROTEIN ARTP"/>
    <property type="match status" value="1"/>
</dbReference>
<dbReference type="EMBL" id="QJUI01000022">
    <property type="protein sequence ID" value="TBU73048.1"/>
    <property type="molecule type" value="Genomic_DNA"/>
</dbReference>
<dbReference type="Pfam" id="PF00497">
    <property type="entry name" value="SBP_bac_3"/>
    <property type="match status" value="1"/>
</dbReference>
<keyword evidence="2 3" id="KW-0732">Signal</keyword>
<name>A0A4Q9QGJ1_9GAMM</name>
<dbReference type="AlphaFoldDB" id="A0A4Q9QGJ1"/>
<dbReference type="InterPro" id="IPR001638">
    <property type="entry name" value="Solute-binding_3/MltF_N"/>
</dbReference>
<dbReference type="PANTHER" id="PTHR35936">
    <property type="entry name" value="MEMBRANE-BOUND LYTIC MUREIN TRANSGLYCOSYLASE F"/>
    <property type="match status" value="1"/>
</dbReference>
<reference evidence="5 6" key="1">
    <citation type="submission" date="2018-06" db="EMBL/GenBank/DDBJ databases">
        <title>Three novel Pseudomonas species isolated from symptomatic oak.</title>
        <authorList>
            <person name="Bueno-Gonzalez V."/>
            <person name="Brady C."/>
        </authorList>
    </citation>
    <scope>NUCLEOTIDE SEQUENCE [LARGE SCALE GENOMIC DNA]</scope>
    <source>
        <strain evidence="5 6">P9A</strain>
    </source>
</reference>
<dbReference type="CDD" id="cd01004">
    <property type="entry name" value="PBP2_MidA_like"/>
    <property type="match status" value="1"/>
</dbReference>
<accession>A0A4Q9QGJ1</accession>
<protein>
    <submittedName>
        <fullName evidence="5">ABC transporter substrate-binding protein</fullName>
    </submittedName>
</protein>
<proteinExistence type="inferred from homology"/>
<sequence>MSASARSLHCRASQFAGVLALTLVAQATLAAPDLPERLVKSNKLTFCSSMDSPPLAYFDEQQKPKGMSVDVAEDVARTLGGLKIDWRVMPFAGMVPALLAQQCDLVIDQLFDKPERREIINIVNYMYASQSVVVPQGNPKGIDSLTALSGLKVAALNGSTIRVLLEAENEKLVAAGQKPMTIVVYNTDNDAFQALRLQQVDAFGTTVETAGYYKNIVPGLFEEAVPAFSQILTGIGIRKDDGELTEAVKFAVADLLQSERYLAMLKTWNVETDKLDY</sequence>
<gene>
    <name evidence="5" type="ORF">DNK06_20900</name>
</gene>
<dbReference type="RefSeq" id="WP_131181922.1">
    <property type="nucleotide sequence ID" value="NZ_QJUI01000022.1"/>
</dbReference>
<feature type="signal peptide" evidence="3">
    <location>
        <begin position="1"/>
        <end position="30"/>
    </location>
</feature>
<dbReference type="Gene3D" id="3.40.190.10">
    <property type="entry name" value="Periplasmic binding protein-like II"/>
    <property type="match status" value="2"/>
</dbReference>
<dbReference type="OrthoDB" id="9768183at2"/>
<dbReference type="Proteomes" id="UP000292302">
    <property type="component" value="Unassembled WGS sequence"/>
</dbReference>
<evidence type="ECO:0000313" key="5">
    <source>
        <dbReference type="EMBL" id="TBU73048.1"/>
    </source>
</evidence>
<evidence type="ECO:0000256" key="2">
    <source>
        <dbReference type="ARBA" id="ARBA00022729"/>
    </source>
</evidence>
<feature type="domain" description="Solute-binding protein family 3/N-terminal" evidence="4">
    <location>
        <begin position="43"/>
        <end position="265"/>
    </location>
</feature>
<keyword evidence="6" id="KW-1185">Reference proteome</keyword>
<evidence type="ECO:0000313" key="6">
    <source>
        <dbReference type="Proteomes" id="UP000292302"/>
    </source>
</evidence>
<organism evidence="5 6">
    <name type="scientific">Phytopseudomonas daroniae</name>
    <dbReference type="NCBI Taxonomy" id="2487519"/>
    <lineage>
        <taxon>Bacteria</taxon>
        <taxon>Pseudomonadati</taxon>
        <taxon>Pseudomonadota</taxon>
        <taxon>Gammaproteobacteria</taxon>
        <taxon>Pseudomonadales</taxon>
        <taxon>Pseudomonadaceae</taxon>
        <taxon>Phytopseudomonas</taxon>
    </lineage>
</organism>
<feature type="chain" id="PRO_5020475224" evidence="3">
    <location>
        <begin position="31"/>
        <end position="277"/>
    </location>
</feature>
<dbReference type="SUPFAM" id="SSF53850">
    <property type="entry name" value="Periplasmic binding protein-like II"/>
    <property type="match status" value="1"/>
</dbReference>
<comment type="similarity">
    <text evidence="1">Belongs to the bacterial solute-binding protein 3 family.</text>
</comment>
<dbReference type="SMART" id="SM00062">
    <property type="entry name" value="PBPb"/>
    <property type="match status" value="1"/>
</dbReference>